<evidence type="ECO:0000313" key="4">
    <source>
        <dbReference type="Proteomes" id="UP001199525"/>
    </source>
</evidence>
<sequence>MRKSFSLISTSVLLFTGIACTSIAAPVYAASGGNSGNAGGGQTSSPICSLSDISLGGVLATACDGANTGNDTGAQGTLLPDLNNGLFSSFVGTGVQWTLAGKSDDPNPFAITAANNSSSGTWGLGAALPSNTFVVSLKTSTAYSAYLFKDYDFSKGLTGVFNTIGVALNGSGNAGKGLSHASLFVPKIGTNPPPTSVPEPASLLGLGLVASGMVMVRRRRAI</sequence>
<name>A0ABS8ICN1_9NOSO</name>
<keyword evidence="4" id="KW-1185">Reference proteome</keyword>
<dbReference type="InterPro" id="IPR013424">
    <property type="entry name" value="Ice-binding_C"/>
</dbReference>
<evidence type="ECO:0000256" key="1">
    <source>
        <dbReference type="SAM" id="SignalP"/>
    </source>
</evidence>
<protein>
    <submittedName>
        <fullName evidence="3">PEP-CTERM sorting domain-containing protein</fullName>
    </submittedName>
</protein>
<dbReference type="NCBIfam" id="TIGR02595">
    <property type="entry name" value="PEP_CTERM"/>
    <property type="match status" value="1"/>
</dbReference>
<feature type="signal peptide" evidence="1">
    <location>
        <begin position="1"/>
        <end position="24"/>
    </location>
</feature>
<accession>A0ABS8ICN1</accession>
<feature type="chain" id="PRO_5046742223" evidence="1">
    <location>
        <begin position="25"/>
        <end position="222"/>
    </location>
</feature>
<dbReference type="PROSITE" id="PS51257">
    <property type="entry name" value="PROKAR_LIPOPROTEIN"/>
    <property type="match status" value="1"/>
</dbReference>
<dbReference type="RefSeq" id="WP_229486554.1">
    <property type="nucleotide sequence ID" value="NZ_JAIVFQ010000032.1"/>
</dbReference>
<proteinExistence type="predicted"/>
<gene>
    <name evidence="3" type="ORF">LC586_20640</name>
</gene>
<comment type="caution">
    <text evidence="3">The sequence shown here is derived from an EMBL/GenBank/DDBJ whole genome shotgun (WGS) entry which is preliminary data.</text>
</comment>
<reference evidence="3 4" key="1">
    <citation type="journal article" date="2021" name="Microorganisms">
        <title>Genome Evolution of Filamentous Cyanobacterium Nostoc Species: From Facultative Symbiosis to Free Living.</title>
        <authorList>
            <person name="Huo D."/>
            <person name="Li H."/>
            <person name="Cai F."/>
            <person name="Guo X."/>
            <person name="Qiao Z."/>
            <person name="Wang W."/>
            <person name="Yu G."/>
            <person name="Li R."/>
        </authorList>
    </citation>
    <scope>NUCLEOTIDE SEQUENCE [LARGE SCALE GENOMIC DNA]</scope>
    <source>
        <strain evidence="3 4">CHAB 5714</strain>
    </source>
</reference>
<evidence type="ECO:0000313" key="3">
    <source>
        <dbReference type="EMBL" id="MCC5601544.1"/>
    </source>
</evidence>
<organism evidence="3 4">
    <name type="scientific">Nostoc favosum CHAB5714</name>
    <dbReference type="NCBI Taxonomy" id="2780399"/>
    <lineage>
        <taxon>Bacteria</taxon>
        <taxon>Bacillati</taxon>
        <taxon>Cyanobacteriota</taxon>
        <taxon>Cyanophyceae</taxon>
        <taxon>Nostocales</taxon>
        <taxon>Nostocaceae</taxon>
        <taxon>Nostoc</taxon>
        <taxon>Nostoc favosum</taxon>
    </lineage>
</organism>
<evidence type="ECO:0000259" key="2">
    <source>
        <dbReference type="Pfam" id="PF07589"/>
    </source>
</evidence>
<dbReference type="EMBL" id="JAIVFQ010000032">
    <property type="protein sequence ID" value="MCC5601544.1"/>
    <property type="molecule type" value="Genomic_DNA"/>
</dbReference>
<dbReference type="Pfam" id="PF07589">
    <property type="entry name" value="PEP-CTERM"/>
    <property type="match status" value="1"/>
</dbReference>
<dbReference type="Proteomes" id="UP001199525">
    <property type="component" value="Unassembled WGS sequence"/>
</dbReference>
<keyword evidence="1" id="KW-0732">Signal</keyword>
<feature type="domain" description="Ice-binding protein C-terminal" evidence="2">
    <location>
        <begin position="196"/>
        <end position="219"/>
    </location>
</feature>